<dbReference type="RefSeq" id="WP_227577188.1">
    <property type="nucleotide sequence ID" value="NZ_CP101987.1"/>
</dbReference>
<protein>
    <submittedName>
        <fullName evidence="1">YwqG family protein</fullName>
    </submittedName>
</protein>
<dbReference type="EMBL" id="CP101987">
    <property type="protein sequence ID" value="UUI72154.1"/>
    <property type="molecule type" value="Genomic_DNA"/>
</dbReference>
<dbReference type="SUPFAM" id="SSF103032">
    <property type="entry name" value="Hypothetical protein YwqG"/>
    <property type="match status" value="1"/>
</dbReference>
<accession>A0ABY5KNV1</accession>
<reference evidence="1 2" key="1">
    <citation type="submission" date="2022-07" db="EMBL/GenBank/DDBJ databases">
        <title>Novel species in genus cellulomonas.</title>
        <authorList>
            <person name="Ye L."/>
        </authorList>
    </citation>
    <scope>NUCLEOTIDE SEQUENCE [LARGE SCALE GENOMIC DNA]</scope>
    <source>
        <strain evidence="2">zg-B89</strain>
    </source>
</reference>
<dbReference type="InterPro" id="IPR015315">
    <property type="entry name" value="DUF1963"/>
</dbReference>
<dbReference type="Proteomes" id="UP001316384">
    <property type="component" value="Chromosome"/>
</dbReference>
<proteinExistence type="predicted"/>
<keyword evidence="2" id="KW-1185">Reference proteome</keyword>
<evidence type="ECO:0000313" key="2">
    <source>
        <dbReference type="Proteomes" id="UP001316384"/>
    </source>
</evidence>
<organism evidence="1 2">
    <name type="scientific">Cellulomonas xiejunii</name>
    <dbReference type="NCBI Taxonomy" id="2968083"/>
    <lineage>
        <taxon>Bacteria</taxon>
        <taxon>Bacillati</taxon>
        <taxon>Actinomycetota</taxon>
        <taxon>Actinomycetes</taxon>
        <taxon>Micrococcales</taxon>
        <taxon>Cellulomonadaceae</taxon>
        <taxon>Cellulomonas</taxon>
    </lineage>
</organism>
<sequence length="295" mass="31476">MSTPAGSGARFPHDETYGPRAAATMLARHLPADAVDQWLAWALPALRLVPAAPHDEVVARLGGDPDLPDGVPWPVWEGHGPLGYVGELDCAALAGAGVAVPASGRLLFFFFDGSYDDFEGVVSIFDPGSAAGSRVLHVPQGVAAQRRSPPDERVPRLREVRCTARRVLTFPCRELPVVEEALERLAGLSQDDRSAVDALTDALLDWPAEPRHQVGGHAHAAQGPVEHDVAEGALRAAGAADPDREAIVSEVTRWSLLLQLDTDDALGAMWDDCGTLAWFTRDGDPTVHGFAWQSA</sequence>
<dbReference type="PANTHER" id="PTHR36436">
    <property type="entry name" value="SLL5081 PROTEIN"/>
    <property type="match status" value="1"/>
</dbReference>
<dbReference type="InterPro" id="IPR035948">
    <property type="entry name" value="YwqG-like_sf"/>
</dbReference>
<evidence type="ECO:0000313" key="1">
    <source>
        <dbReference type="EMBL" id="UUI72154.1"/>
    </source>
</evidence>
<dbReference type="Pfam" id="PF09234">
    <property type="entry name" value="DUF1963"/>
    <property type="match status" value="1"/>
</dbReference>
<name>A0ABY5KNV1_9CELL</name>
<gene>
    <name evidence="1" type="ORF">NP048_01405</name>
</gene>
<dbReference type="Gene3D" id="2.30.320.10">
    <property type="entry name" value="YwqG-like"/>
    <property type="match status" value="1"/>
</dbReference>
<dbReference type="PANTHER" id="PTHR36436:SF6">
    <property type="entry name" value="SLL5081 PROTEIN"/>
    <property type="match status" value="1"/>
</dbReference>